<feature type="compositionally biased region" description="Acidic residues" evidence="1">
    <location>
        <begin position="340"/>
        <end position="350"/>
    </location>
</feature>
<feature type="compositionally biased region" description="Low complexity" evidence="1">
    <location>
        <begin position="288"/>
        <end position="299"/>
    </location>
</feature>
<evidence type="ECO:0008006" key="5">
    <source>
        <dbReference type="Google" id="ProtNLM"/>
    </source>
</evidence>
<evidence type="ECO:0000256" key="2">
    <source>
        <dbReference type="SAM" id="SignalP"/>
    </source>
</evidence>
<evidence type="ECO:0000256" key="1">
    <source>
        <dbReference type="SAM" id="MobiDB-lite"/>
    </source>
</evidence>
<feature type="compositionally biased region" description="Basic and acidic residues" evidence="1">
    <location>
        <begin position="384"/>
        <end position="416"/>
    </location>
</feature>
<dbReference type="Proteomes" id="UP001142153">
    <property type="component" value="Unassembled WGS sequence"/>
</dbReference>
<feature type="chain" id="PRO_5046940810" description="PE-PGRS family protein" evidence="2">
    <location>
        <begin position="23"/>
        <end position="423"/>
    </location>
</feature>
<reference evidence="3" key="1">
    <citation type="submission" date="2022-12" db="EMBL/GenBank/DDBJ databases">
        <authorList>
            <person name="Deng Y."/>
            <person name="Zhang Y.-Q."/>
        </authorList>
    </citation>
    <scope>NUCLEOTIDE SEQUENCE</scope>
    <source>
        <strain evidence="3">CPCC 205372</strain>
    </source>
</reference>
<dbReference type="RefSeq" id="WP_269896858.1">
    <property type="nucleotide sequence ID" value="NZ_JAPZPY010000017.1"/>
</dbReference>
<feature type="compositionally biased region" description="Low complexity" evidence="1">
    <location>
        <begin position="351"/>
        <end position="360"/>
    </location>
</feature>
<protein>
    <recommendedName>
        <fullName evidence="5">PE-PGRS family protein</fullName>
    </recommendedName>
</protein>
<evidence type="ECO:0000313" key="3">
    <source>
        <dbReference type="EMBL" id="MCZ8382402.1"/>
    </source>
</evidence>
<proteinExistence type="predicted"/>
<keyword evidence="2" id="KW-0732">Signal</keyword>
<organism evidence="3 4">
    <name type="scientific">Mycobacterium hippophais</name>
    <dbReference type="NCBI Taxonomy" id="3016340"/>
    <lineage>
        <taxon>Bacteria</taxon>
        <taxon>Bacillati</taxon>
        <taxon>Actinomycetota</taxon>
        <taxon>Actinomycetes</taxon>
        <taxon>Mycobacteriales</taxon>
        <taxon>Mycobacteriaceae</taxon>
        <taxon>Mycobacterium</taxon>
    </lineage>
</organism>
<name>A0ABT4Q0N7_9MYCO</name>
<feature type="compositionally biased region" description="Low complexity" evidence="1">
    <location>
        <begin position="313"/>
        <end position="324"/>
    </location>
</feature>
<feature type="signal peptide" evidence="2">
    <location>
        <begin position="1"/>
        <end position="22"/>
    </location>
</feature>
<gene>
    <name evidence="3" type="ORF">O6P37_26385</name>
</gene>
<feature type="region of interest" description="Disordered" evidence="1">
    <location>
        <begin position="288"/>
        <end position="423"/>
    </location>
</feature>
<evidence type="ECO:0000313" key="4">
    <source>
        <dbReference type="Proteomes" id="UP001142153"/>
    </source>
</evidence>
<accession>A0ABT4Q0N7</accession>
<dbReference type="EMBL" id="JAPZPY010000017">
    <property type="protein sequence ID" value="MCZ8382402.1"/>
    <property type="molecule type" value="Genomic_DNA"/>
</dbReference>
<sequence length="423" mass="42789">MQVAARSYLAAGVAVLGVGALAAGPVAPPLPDVQVPKVSTAAVQLNALVNPLEEFAAVFETAAENAGALGARFAENPAPILSNIIANQRQSAEAIAALAQTFGASFIEAISQTPQLLQSAIDDLATGDISGGLNTLLQVAIGPILDGAINILIFQPEIYADFQNALRQPIANLLNVIDLTSPTNLLGLLGPVLSPVNLLTDTVSTIGAAGDALVAALEAGDAEAVANAVLSFGPDLTGTVLNGLNPSEFFAAGLLGSNGVAASLLDIRDAIADAIAPQAPTADLLKATETSTPESTSVTLQIAAPTETRAETVAHTADSDTATDVTDESGPETTPASDATDVDATAEADADATAPATSTTGPKHRAQRDNPVSSALKKLRSLGKKSDAKSEQKPDKESDTKSNTESDTKSDKKNDTDSGDSAA</sequence>
<keyword evidence="4" id="KW-1185">Reference proteome</keyword>
<comment type="caution">
    <text evidence="3">The sequence shown here is derived from an EMBL/GenBank/DDBJ whole genome shotgun (WGS) entry which is preliminary data.</text>
</comment>